<dbReference type="PANTHER" id="PTHR37389:SF40">
    <property type="entry name" value="NODULIN-24"/>
    <property type="match status" value="1"/>
</dbReference>
<evidence type="ECO:0000313" key="3">
    <source>
        <dbReference type="Proteomes" id="UP001187192"/>
    </source>
</evidence>
<dbReference type="EMBL" id="BTGU01008507">
    <property type="protein sequence ID" value="GMN29523.1"/>
    <property type="molecule type" value="Genomic_DNA"/>
</dbReference>
<feature type="signal peptide" evidence="1">
    <location>
        <begin position="1"/>
        <end position="25"/>
    </location>
</feature>
<name>A0AA87Z4U8_FICCA</name>
<reference evidence="2" key="1">
    <citation type="submission" date="2023-07" db="EMBL/GenBank/DDBJ databases">
        <title>draft genome sequence of fig (Ficus carica).</title>
        <authorList>
            <person name="Takahashi T."/>
            <person name="Nishimura K."/>
        </authorList>
    </citation>
    <scope>NUCLEOTIDE SEQUENCE</scope>
</reference>
<dbReference type="InterPro" id="IPR010800">
    <property type="entry name" value="GRP"/>
</dbReference>
<comment type="caution">
    <text evidence="2">The sequence shown here is derived from an EMBL/GenBank/DDBJ whole genome shotgun (WGS) entry which is preliminary data.</text>
</comment>
<proteinExistence type="predicted"/>
<evidence type="ECO:0000256" key="1">
    <source>
        <dbReference type="SAM" id="SignalP"/>
    </source>
</evidence>
<dbReference type="Gramene" id="FCD_00036434-RA">
    <property type="protein sequence ID" value="FCD_00036434-RA:cds"/>
    <property type="gene ID" value="FCD_00036434"/>
</dbReference>
<keyword evidence="3" id="KW-1185">Reference proteome</keyword>
<evidence type="ECO:0008006" key="4">
    <source>
        <dbReference type="Google" id="ProtNLM"/>
    </source>
</evidence>
<sequence length="128" mass="12942">MASKVFLLLGLLLAIVLIISSEVAARDLAETSTEEKKVDAADEKANGVGDAKYGGYPGGGGYGGGYPGGGNNGGYGGGSPGGGRGGRGRQRGCYYGCCRRSYYGRGCSRCCSYAGEAVDTAVEAKPHN</sequence>
<keyword evidence="1" id="KW-0732">Signal</keyword>
<accession>A0AA87Z4U8</accession>
<dbReference type="Pfam" id="PF07172">
    <property type="entry name" value="GRP"/>
    <property type="match status" value="1"/>
</dbReference>
<protein>
    <recommendedName>
        <fullName evidence="4">Glycine-rich protein</fullName>
    </recommendedName>
</protein>
<dbReference type="PANTHER" id="PTHR37389">
    <property type="entry name" value="NODULIN-24"/>
    <property type="match status" value="1"/>
</dbReference>
<organism evidence="2 3">
    <name type="scientific">Ficus carica</name>
    <name type="common">Common fig</name>
    <dbReference type="NCBI Taxonomy" id="3494"/>
    <lineage>
        <taxon>Eukaryota</taxon>
        <taxon>Viridiplantae</taxon>
        <taxon>Streptophyta</taxon>
        <taxon>Embryophyta</taxon>
        <taxon>Tracheophyta</taxon>
        <taxon>Spermatophyta</taxon>
        <taxon>Magnoliopsida</taxon>
        <taxon>eudicotyledons</taxon>
        <taxon>Gunneridae</taxon>
        <taxon>Pentapetalae</taxon>
        <taxon>rosids</taxon>
        <taxon>fabids</taxon>
        <taxon>Rosales</taxon>
        <taxon>Moraceae</taxon>
        <taxon>Ficeae</taxon>
        <taxon>Ficus</taxon>
    </lineage>
</organism>
<dbReference type="Proteomes" id="UP001187192">
    <property type="component" value="Unassembled WGS sequence"/>
</dbReference>
<gene>
    <name evidence="2" type="ORF">TIFTF001_050609</name>
</gene>
<feature type="chain" id="PRO_5041735975" description="Glycine-rich protein" evidence="1">
    <location>
        <begin position="26"/>
        <end position="128"/>
    </location>
</feature>
<dbReference type="AlphaFoldDB" id="A0AA87Z4U8"/>
<evidence type="ECO:0000313" key="2">
    <source>
        <dbReference type="EMBL" id="GMN29523.1"/>
    </source>
</evidence>